<keyword evidence="1" id="KW-0472">Membrane</keyword>
<evidence type="ECO:0000256" key="1">
    <source>
        <dbReference type="SAM" id="Phobius"/>
    </source>
</evidence>
<reference evidence="2" key="2">
    <citation type="submission" date="2021-04" db="EMBL/GenBank/DDBJ databases">
        <authorList>
            <person name="Dong X."/>
        </authorList>
    </citation>
    <scope>NUCLEOTIDE SEQUENCE</scope>
    <source>
        <strain evidence="2">LLY</strain>
    </source>
</reference>
<organism evidence="2 3">
    <name type="scientific">Methanococcoides seepicolus</name>
    <dbReference type="NCBI Taxonomy" id="2828780"/>
    <lineage>
        <taxon>Archaea</taxon>
        <taxon>Methanobacteriati</taxon>
        <taxon>Methanobacteriota</taxon>
        <taxon>Stenosarchaea group</taxon>
        <taxon>Methanomicrobia</taxon>
        <taxon>Methanosarcinales</taxon>
        <taxon>Methanosarcinaceae</taxon>
        <taxon>Methanococcoides</taxon>
    </lineage>
</organism>
<reference evidence="2" key="1">
    <citation type="journal article" date="2021" name="mSystems">
        <title>Bacteria and Archaea Synergistically Convert Glycine Betaine to Biogenic Methane in the Formosa Cold Seep of the South China Sea.</title>
        <authorList>
            <person name="Li L."/>
            <person name="Zhang W."/>
            <person name="Zhang S."/>
            <person name="Song L."/>
            <person name="Sun Q."/>
            <person name="Zhang H."/>
            <person name="Xiang H."/>
            <person name="Dong X."/>
        </authorList>
    </citation>
    <scope>NUCLEOTIDE SEQUENCE</scope>
    <source>
        <strain evidence="2">LLY</strain>
    </source>
</reference>
<accession>A0A9E4ZF52</accession>
<keyword evidence="1" id="KW-0812">Transmembrane</keyword>
<evidence type="ECO:0000313" key="2">
    <source>
        <dbReference type="EMBL" id="MCM1986033.1"/>
    </source>
</evidence>
<dbReference type="AlphaFoldDB" id="A0A9E4ZF52"/>
<keyword evidence="1" id="KW-1133">Transmembrane helix</keyword>
<sequence>MTVAPENRHRHQSICCIHKKTTYKKKTKVINYYNEYLNGLLMDSDKSQQEVESREKLIQMFLIVGGFIISIQSTELNILVKPFTILLLFGLCYYIMLTRTKQWLSIDILVIFFSISYAIFLTSFIEVSAVETISPIKTNYLKIMFAVLFFYSLLSPQNSEKLNLKYDLFKEKVDSKKIYLGIISSILLIFILGTWYIFNYL</sequence>
<feature type="transmembrane region" description="Helical" evidence="1">
    <location>
        <begin position="104"/>
        <end position="125"/>
    </location>
</feature>
<feature type="transmembrane region" description="Helical" evidence="1">
    <location>
        <begin position="79"/>
        <end position="97"/>
    </location>
</feature>
<comment type="caution">
    <text evidence="2">The sequence shown here is derived from an EMBL/GenBank/DDBJ whole genome shotgun (WGS) entry which is preliminary data.</text>
</comment>
<dbReference type="Proteomes" id="UP001056766">
    <property type="component" value="Unassembled WGS sequence"/>
</dbReference>
<protein>
    <submittedName>
        <fullName evidence="2">Uncharacterized protein</fullName>
    </submittedName>
</protein>
<name>A0A9E4ZF52_9EURY</name>
<proteinExistence type="predicted"/>
<feature type="transmembrane region" description="Helical" evidence="1">
    <location>
        <begin position="178"/>
        <end position="198"/>
    </location>
</feature>
<feature type="transmembrane region" description="Helical" evidence="1">
    <location>
        <begin position="140"/>
        <end position="157"/>
    </location>
</feature>
<dbReference type="EMBL" id="JAGSOI010000007">
    <property type="protein sequence ID" value="MCM1986033.1"/>
    <property type="molecule type" value="Genomic_DNA"/>
</dbReference>
<gene>
    <name evidence="2" type="ORF">KDK67_03245</name>
</gene>
<keyword evidence="3" id="KW-1185">Reference proteome</keyword>
<evidence type="ECO:0000313" key="3">
    <source>
        <dbReference type="Proteomes" id="UP001056766"/>
    </source>
</evidence>